<sequence>MSTEAVQVPEPTRSALNEHAWRQACRIAIGSTLGLAVVKLADWPFGVFFALYPVLLLGLVPVLKLPIALQFIASSVVSIAMVNLLGLLGNASPVLAAMVFFAFSLLCFRLMAAGPLFLFGALSMVATSVLVHLASYPQVPKDDLFTAQFLATLLAVIIAGLVHALLPEKRDMVRPGGQKPLVVVRHQMLLGAVCASASFIAFQLLDLSDSLSAQAATVLILFPMSLEGGRNAAWTRVAGTLLGTLFALALQLVLYTHVSQVWLIVALYGTGMLLFAVMHVRENRGPAVGLSGATALAVLIGQLLPTGDLYGVSLYRFSSVAVAVGAMLLCIFAVDWFLRWYLADRALFGDRPSMQTTPVRDNREPHER</sequence>
<keyword evidence="2 5" id="KW-0812">Transmembrane</keyword>
<comment type="caution">
    <text evidence="7">The sequence shown here is derived from an EMBL/GenBank/DDBJ whole genome shotgun (WGS) entry which is preliminary data.</text>
</comment>
<evidence type="ECO:0000256" key="3">
    <source>
        <dbReference type="ARBA" id="ARBA00022989"/>
    </source>
</evidence>
<reference evidence="7 8" key="1">
    <citation type="submission" date="2023-04" db="EMBL/GenBank/DDBJ databases">
        <title>Lysobacter sp. strain UC isolated from soil sample.</title>
        <authorList>
            <person name="Choksket S."/>
            <person name="Harshvardhan F."/>
            <person name="Rana R."/>
            <person name="Patil P.B."/>
            <person name="Korpole S."/>
        </authorList>
    </citation>
    <scope>NUCLEOTIDE SEQUENCE [LARGE SCALE GENOMIC DNA]</scope>
    <source>
        <strain evidence="7 8">UC</strain>
    </source>
</reference>
<feature type="transmembrane region" description="Helical" evidence="5">
    <location>
        <begin position="147"/>
        <end position="166"/>
    </location>
</feature>
<dbReference type="EMBL" id="JARUHG010000001">
    <property type="protein sequence ID" value="MDR0182016.1"/>
    <property type="molecule type" value="Genomic_DNA"/>
</dbReference>
<dbReference type="InterPro" id="IPR049453">
    <property type="entry name" value="Memb_transporter_dom"/>
</dbReference>
<feature type="transmembrane region" description="Helical" evidence="5">
    <location>
        <begin position="187"/>
        <end position="205"/>
    </location>
</feature>
<feature type="domain" description="Integral membrane bound transporter" evidence="6">
    <location>
        <begin position="199"/>
        <end position="329"/>
    </location>
</feature>
<evidence type="ECO:0000313" key="7">
    <source>
        <dbReference type="EMBL" id="MDR0182016.1"/>
    </source>
</evidence>
<dbReference type="Pfam" id="PF13515">
    <property type="entry name" value="FUSC_2"/>
    <property type="match status" value="1"/>
</dbReference>
<evidence type="ECO:0000256" key="4">
    <source>
        <dbReference type="ARBA" id="ARBA00023136"/>
    </source>
</evidence>
<accession>A0ABU1C9Z9</accession>
<comment type="subcellular location">
    <subcellularLocation>
        <location evidence="1">Membrane</location>
        <topology evidence="1">Multi-pass membrane protein</topology>
    </subcellularLocation>
</comment>
<dbReference type="InterPro" id="IPR022604">
    <property type="entry name" value="DUF2955"/>
</dbReference>
<feature type="transmembrane region" description="Helical" evidence="5">
    <location>
        <begin position="317"/>
        <end position="338"/>
    </location>
</feature>
<keyword evidence="8" id="KW-1185">Reference proteome</keyword>
<keyword evidence="3 5" id="KW-1133">Transmembrane helix</keyword>
<name>A0ABU1C9Z9_9GAMM</name>
<feature type="transmembrane region" description="Helical" evidence="5">
    <location>
        <begin position="233"/>
        <end position="255"/>
    </location>
</feature>
<feature type="transmembrane region" description="Helical" evidence="5">
    <location>
        <begin position="43"/>
        <end position="60"/>
    </location>
</feature>
<proteinExistence type="predicted"/>
<evidence type="ECO:0000256" key="1">
    <source>
        <dbReference type="ARBA" id="ARBA00004141"/>
    </source>
</evidence>
<protein>
    <submittedName>
        <fullName evidence="7">DUF2955 domain-containing protein</fullName>
    </submittedName>
</protein>
<dbReference type="Proteomes" id="UP001233535">
    <property type="component" value="Unassembled WGS sequence"/>
</dbReference>
<evidence type="ECO:0000313" key="8">
    <source>
        <dbReference type="Proteomes" id="UP001233535"/>
    </source>
</evidence>
<dbReference type="PIRSF" id="PIRSF029594">
    <property type="entry name" value="UCP029594"/>
    <property type="match status" value="1"/>
</dbReference>
<gene>
    <name evidence="7" type="ORF">P8609_03400</name>
</gene>
<evidence type="ECO:0000256" key="2">
    <source>
        <dbReference type="ARBA" id="ARBA00022692"/>
    </source>
</evidence>
<organism evidence="7 8">
    <name type="scientific">Lysobacter arvi</name>
    <dbReference type="NCBI Taxonomy" id="3038776"/>
    <lineage>
        <taxon>Bacteria</taxon>
        <taxon>Pseudomonadati</taxon>
        <taxon>Pseudomonadota</taxon>
        <taxon>Gammaproteobacteria</taxon>
        <taxon>Lysobacterales</taxon>
        <taxon>Lysobacteraceae</taxon>
        <taxon>Lysobacter</taxon>
    </lineage>
</organism>
<dbReference type="Pfam" id="PF11168">
    <property type="entry name" value="DUF2955"/>
    <property type="match status" value="1"/>
</dbReference>
<feature type="transmembrane region" description="Helical" evidence="5">
    <location>
        <begin position="94"/>
        <end position="111"/>
    </location>
</feature>
<keyword evidence="4 5" id="KW-0472">Membrane</keyword>
<feature type="transmembrane region" description="Helical" evidence="5">
    <location>
        <begin position="261"/>
        <end position="280"/>
    </location>
</feature>
<evidence type="ECO:0000256" key="5">
    <source>
        <dbReference type="SAM" id="Phobius"/>
    </source>
</evidence>
<feature type="transmembrane region" description="Helical" evidence="5">
    <location>
        <begin position="116"/>
        <end position="135"/>
    </location>
</feature>
<feature type="transmembrane region" description="Helical" evidence="5">
    <location>
        <begin position="287"/>
        <end position="305"/>
    </location>
</feature>
<dbReference type="RefSeq" id="WP_309261177.1">
    <property type="nucleotide sequence ID" value="NZ_JARUHG010000001.1"/>
</dbReference>
<evidence type="ECO:0000259" key="6">
    <source>
        <dbReference type="Pfam" id="PF13515"/>
    </source>
</evidence>
<dbReference type="InterPro" id="IPR016926">
    <property type="entry name" value="UCP029594"/>
</dbReference>